<dbReference type="EMBL" id="JAQGDS010000001">
    <property type="protein sequence ID" value="KAJ6264942.1"/>
    <property type="molecule type" value="Genomic_DNA"/>
</dbReference>
<accession>A0AAD6J8J4</accession>
<dbReference type="GO" id="GO:0000184">
    <property type="term" value="P:nuclear-transcribed mRNA catabolic process, nonsense-mediated decay"/>
    <property type="evidence" value="ECO:0007669"/>
    <property type="project" value="UniProtKB-KW"/>
</dbReference>
<dbReference type="AlphaFoldDB" id="A0AAD6J8J4"/>
<feature type="compositionally biased region" description="Low complexity" evidence="5">
    <location>
        <begin position="528"/>
        <end position="578"/>
    </location>
</feature>
<comment type="subcellular location">
    <subcellularLocation>
        <location evidence="1">Nucleus</location>
    </subcellularLocation>
</comment>
<reference evidence="8" key="1">
    <citation type="submission" date="2023-01" db="EMBL/GenBank/DDBJ databases">
        <title>The chitinases involved in constricting ring structure development in the nematode-trapping fungus Drechslerella dactyloides.</title>
        <authorList>
            <person name="Wang R."/>
            <person name="Zhang L."/>
            <person name="Tang P."/>
            <person name="Li S."/>
            <person name="Liang L."/>
        </authorList>
    </citation>
    <scope>NUCLEOTIDE SEQUENCE</scope>
    <source>
        <strain evidence="8">YMF1.00031</strain>
    </source>
</reference>
<dbReference type="GO" id="GO:0003729">
    <property type="term" value="F:mRNA binding"/>
    <property type="evidence" value="ECO:0007669"/>
    <property type="project" value="TreeGrafter"/>
</dbReference>
<feature type="compositionally biased region" description="Low complexity" evidence="5">
    <location>
        <begin position="473"/>
        <end position="508"/>
    </location>
</feature>
<keyword evidence="3" id="KW-0866">Nonsense-mediated mRNA decay</keyword>
<feature type="compositionally biased region" description="Basic and acidic residues" evidence="5">
    <location>
        <begin position="326"/>
        <end position="335"/>
    </location>
</feature>
<dbReference type="CDD" id="cd12455">
    <property type="entry name" value="RRM_like_Smg4_UPF3"/>
    <property type="match status" value="1"/>
</dbReference>
<proteinExistence type="inferred from homology"/>
<dbReference type="GO" id="GO:0005737">
    <property type="term" value="C:cytoplasm"/>
    <property type="evidence" value="ECO:0007669"/>
    <property type="project" value="TreeGrafter"/>
</dbReference>
<feature type="compositionally biased region" description="Basic residues" evidence="5">
    <location>
        <begin position="297"/>
        <end position="309"/>
    </location>
</feature>
<feature type="transmembrane region" description="Helical" evidence="6">
    <location>
        <begin position="696"/>
        <end position="718"/>
    </location>
</feature>
<comment type="similarity">
    <text evidence="2">Belongs to the RENT3 family.</text>
</comment>
<dbReference type="InterPro" id="IPR012677">
    <property type="entry name" value="Nucleotide-bd_a/b_plait_sf"/>
</dbReference>
<dbReference type="InterPro" id="IPR035979">
    <property type="entry name" value="RBD_domain_sf"/>
</dbReference>
<evidence type="ECO:0000256" key="1">
    <source>
        <dbReference type="ARBA" id="ARBA00004123"/>
    </source>
</evidence>
<evidence type="ECO:0000256" key="5">
    <source>
        <dbReference type="SAM" id="MobiDB-lite"/>
    </source>
</evidence>
<evidence type="ECO:0000256" key="2">
    <source>
        <dbReference type="ARBA" id="ARBA00005991"/>
    </source>
</evidence>
<feature type="region of interest" description="Disordered" evidence="5">
    <location>
        <begin position="54"/>
        <end position="73"/>
    </location>
</feature>
<dbReference type="Gene3D" id="3.30.70.330">
    <property type="match status" value="1"/>
</dbReference>
<dbReference type="GO" id="GO:0005730">
    <property type="term" value="C:nucleolus"/>
    <property type="evidence" value="ECO:0007669"/>
    <property type="project" value="TreeGrafter"/>
</dbReference>
<dbReference type="Pfam" id="PF03467">
    <property type="entry name" value="Smg4_UPF3"/>
    <property type="match status" value="1"/>
</dbReference>
<feature type="region of interest" description="Disordered" evidence="5">
    <location>
        <begin position="208"/>
        <end position="249"/>
    </location>
</feature>
<dbReference type="Proteomes" id="UP001221413">
    <property type="component" value="Unassembled WGS sequence"/>
</dbReference>
<dbReference type="SUPFAM" id="SSF54928">
    <property type="entry name" value="RNA-binding domain, RBD"/>
    <property type="match status" value="1"/>
</dbReference>
<keyword evidence="6" id="KW-0472">Membrane</keyword>
<organism evidence="8 9">
    <name type="scientific">Drechslerella dactyloides</name>
    <name type="common">Nematode-trapping fungus</name>
    <name type="synonym">Arthrobotrys dactyloides</name>
    <dbReference type="NCBI Taxonomy" id="74499"/>
    <lineage>
        <taxon>Eukaryota</taxon>
        <taxon>Fungi</taxon>
        <taxon>Dikarya</taxon>
        <taxon>Ascomycota</taxon>
        <taxon>Pezizomycotina</taxon>
        <taxon>Orbiliomycetes</taxon>
        <taxon>Orbiliales</taxon>
        <taxon>Orbiliaceae</taxon>
        <taxon>Drechslerella</taxon>
    </lineage>
</organism>
<keyword evidence="9" id="KW-1185">Reference proteome</keyword>
<evidence type="ECO:0000256" key="4">
    <source>
        <dbReference type="ARBA" id="ARBA00023242"/>
    </source>
</evidence>
<feature type="region of interest" description="Disordered" evidence="5">
    <location>
        <begin position="1"/>
        <end position="27"/>
    </location>
</feature>
<feature type="transmembrane region" description="Helical" evidence="6">
    <location>
        <begin position="725"/>
        <end position="747"/>
    </location>
</feature>
<comment type="caution">
    <text evidence="8">The sequence shown here is derived from an EMBL/GenBank/DDBJ whole genome shotgun (WGS) entry which is preliminary data.</text>
</comment>
<feature type="compositionally biased region" description="Low complexity" evidence="5">
    <location>
        <begin position="402"/>
        <end position="440"/>
    </location>
</feature>
<gene>
    <name evidence="8" type="ORF">Dda_1095</name>
</gene>
<evidence type="ECO:0000313" key="9">
    <source>
        <dbReference type="Proteomes" id="UP001221413"/>
    </source>
</evidence>
<feature type="compositionally biased region" description="Basic and acidic residues" evidence="5">
    <location>
        <begin position="214"/>
        <end position="230"/>
    </location>
</feature>
<evidence type="ECO:0000313" key="8">
    <source>
        <dbReference type="EMBL" id="KAJ6264942.1"/>
    </source>
</evidence>
<feature type="compositionally biased region" description="Low complexity" evidence="5">
    <location>
        <begin position="342"/>
        <end position="352"/>
    </location>
</feature>
<evidence type="ECO:0000259" key="7">
    <source>
        <dbReference type="Pfam" id="PF03467"/>
    </source>
</evidence>
<evidence type="ECO:0000256" key="6">
    <source>
        <dbReference type="SAM" id="Phobius"/>
    </source>
</evidence>
<dbReference type="InterPro" id="IPR005120">
    <property type="entry name" value="UPF3_dom"/>
</dbReference>
<keyword evidence="4" id="KW-0539">Nucleus</keyword>
<feature type="region of interest" description="Disordered" evidence="5">
    <location>
        <begin position="280"/>
        <end position="590"/>
    </location>
</feature>
<sequence length="755" mass="78975">MRSPLSLRRQTSPPIITDLPTLGSTYPSPTMATPGIIKIKTRGKGSAITTIQPTASTAQQQASTPAVPSAPAQPAPKLKVVIRHLPASMTEQEYNILTADCINKETVEWSSFTPGKVPQDRNKPTTYAIAYARARSTETLVQIKAALNGKSLIDSRGQEVRVQVEFAPFQKIPRTRGRLRHDGRSGTIDNDAEFITFLENLKHTGPNAASVVKADGDGEKSSEEEQKKYYDPLAAPTPSYDAPITEPGTKVTTTPLVEYIRQQKLNPKIKDKGKGKAAALAAEDDDAKSTTSGGGGGKKRDRDRKRRRDKEKEKAAAASSAASSSDKPKKIEKKPATPAPAAPAAAPAKPAAETSTRPSRRERGTAGLTATAILQRDLGLTANPRGRRNKAAPEAANTDAKQAQATPAATTTAASATTTSATATTTAGPSTQPTPQQTTPVSVPETPAPAPAKAEGSKRPRNRNRDKRKDDTASGASTASASAPTQPSSATESNASQTETSTPSTATPSQPPPPAQNARGRGGRNRNARGSNNRSAAQAVPAPATQPAQSAAPATTTPTTTQAPQTPTSPSATPAIPTGPKSMQQKAEAGEGFHTVPEAGEDAGFQEVIVAKVGVEEAEEGTVLHPLQLLPLQLPEETKAASRAILVDFSGLLSFSCRTFVFNSPYSLGFGLLFRGLGLLAQLFEVPDICATLSLALDLLLLAAALGLAVVVLPAALLEELAACFLLFAPQFLLGGLFGQAFCFPFFEGFFGDGG</sequence>
<dbReference type="PANTHER" id="PTHR13112:SF0">
    <property type="entry name" value="FI21285P1"/>
    <property type="match status" value="1"/>
</dbReference>
<keyword evidence="6" id="KW-1133">Transmembrane helix</keyword>
<feature type="domain" description="UPF3" evidence="7">
    <location>
        <begin position="77"/>
        <end position="264"/>
    </location>
</feature>
<dbReference type="InterPro" id="IPR039722">
    <property type="entry name" value="Upf3"/>
</dbReference>
<evidence type="ECO:0000256" key="3">
    <source>
        <dbReference type="ARBA" id="ARBA00023161"/>
    </source>
</evidence>
<name>A0AAD6J8J4_DREDA</name>
<feature type="compositionally biased region" description="Low complexity" evidence="5">
    <location>
        <begin position="316"/>
        <end position="325"/>
    </location>
</feature>
<protein>
    <recommendedName>
        <fullName evidence="7">UPF3 domain-containing protein</fullName>
    </recommendedName>
</protein>
<keyword evidence="6" id="KW-0812">Transmembrane</keyword>
<dbReference type="PANTHER" id="PTHR13112">
    <property type="entry name" value="UPF3 REGULATOR OF NONSENSE TRANSCRIPTS-LIKE PROTEIN"/>
    <property type="match status" value="1"/>
</dbReference>
<dbReference type="GO" id="GO:0045727">
    <property type="term" value="P:positive regulation of translation"/>
    <property type="evidence" value="ECO:0007669"/>
    <property type="project" value="TreeGrafter"/>
</dbReference>